<feature type="domain" description="NAD-dependent epimerase/dehydratase" evidence="1">
    <location>
        <begin position="5"/>
        <end position="205"/>
    </location>
</feature>
<protein>
    <submittedName>
        <fullName evidence="2">Nucleoside-diphosphate-sugar epimerase</fullName>
    </submittedName>
</protein>
<dbReference type="Pfam" id="PF01370">
    <property type="entry name" value="Epimerase"/>
    <property type="match status" value="1"/>
</dbReference>
<dbReference type="Proteomes" id="UP000184603">
    <property type="component" value="Unassembled WGS sequence"/>
</dbReference>
<accession>A0A1M7YGT6</accession>
<dbReference type="RefSeq" id="WP_073615668.1">
    <property type="nucleotide sequence ID" value="NZ_FRFE01000029.1"/>
</dbReference>
<dbReference type="PANTHER" id="PTHR12126">
    <property type="entry name" value="NADH-UBIQUINONE OXIDOREDUCTASE 39 KDA SUBUNIT-RELATED"/>
    <property type="match status" value="1"/>
</dbReference>
<keyword evidence="3" id="KW-1185">Reference proteome</keyword>
<dbReference type="GO" id="GO:0044877">
    <property type="term" value="F:protein-containing complex binding"/>
    <property type="evidence" value="ECO:0007669"/>
    <property type="project" value="TreeGrafter"/>
</dbReference>
<dbReference type="EMBL" id="FRFE01000029">
    <property type="protein sequence ID" value="SHO51857.1"/>
    <property type="molecule type" value="Genomic_DNA"/>
</dbReference>
<proteinExistence type="predicted"/>
<dbReference type="PANTHER" id="PTHR12126:SF11">
    <property type="entry name" value="NADH DEHYDROGENASE [UBIQUINONE] 1 ALPHA SUBCOMPLEX SUBUNIT 9, MITOCHONDRIAL"/>
    <property type="match status" value="1"/>
</dbReference>
<dbReference type="AlphaFoldDB" id="A0A1M7YGT6"/>
<dbReference type="SUPFAM" id="SSF51735">
    <property type="entry name" value="NAD(P)-binding Rossmann-fold domains"/>
    <property type="match status" value="1"/>
</dbReference>
<evidence type="ECO:0000313" key="3">
    <source>
        <dbReference type="Proteomes" id="UP000184603"/>
    </source>
</evidence>
<gene>
    <name evidence="2" type="ORF">SAMN02745220_04254</name>
</gene>
<evidence type="ECO:0000313" key="2">
    <source>
        <dbReference type="EMBL" id="SHO51857.1"/>
    </source>
</evidence>
<sequence>MDNIIAITGATGFIGRVLAQRLSETGWRVRALVRAASYPKRPQDLAIEWVVGGLQDSEALQRLVAGTTAVVHCAGAVRGAAQQDFDRVNVEGTTHLARIAASQETAPRFLLISSLAAREPQLSHYAASKRRGEEALAAHAGDMFWGAFRPPAVYGPGDREMRPLFQWMFRGVAPLIGGDHSRVSLLHVEDLACAVISWLKNGRRPQQIYELHDGKQDGYSWQEIIEVVEQMRGKDIHRVHIPITVVDRLASINLLSRKVFGGMPMLTPGKVRELIHPDWVADNSQLSLETGWKPEVGLMEGLRNTFA</sequence>
<dbReference type="InterPro" id="IPR036291">
    <property type="entry name" value="NAD(P)-bd_dom_sf"/>
</dbReference>
<name>A0A1M7YGT6_9BACT</name>
<dbReference type="Gene3D" id="3.40.50.720">
    <property type="entry name" value="NAD(P)-binding Rossmann-like Domain"/>
    <property type="match status" value="1"/>
</dbReference>
<dbReference type="STRING" id="1121416.SAMN02745220_04254"/>
<reference evidence="2 3" key="1">
    <citation type="submission" date="2016-12" db="EMBL/GenBank/DDBJ databases">
        <authorList>
            <person name="Song W.-J."/>
            <person name="Kurnit D.M."/>
        </authorList>
    </citation>
    <scope>NUCLEOTIDE SEQUENCE [LARGE SCALE GENOMIC DNA]</scope>
    <source>
        <strain evidence="2 3">DSM 18488</strain>
    </source>
</reference>
<dbReference type="InterPro" id="IPR001509">
    <property type="entry name" value="Epimerase_deHydtase"/>
</dbReference>
<evidence type="ECO:0000259" key="1">
    <source>
        <dbReference type="Pfam" id="PF01370"/>
    </source>
</evidence>
<organism evidence="2 3">
    <name type="scientific">Desulfopila aestuarii DSM 18488</name>
    <dbReference type="NCBI Taxonomy" id="1121416"/>
    <lineage>
        <taxon>Bacteria</taxon>
        <taxon>Pseudomonadati</taxon>
        <taxon>Thermodesulfobacteriota</taxon>
        <taxon>Desulfobulbia</taxon>
        <taxon>Desulfobulbales</taxon>
        <taxon>Desulfocapsaceae</taxon>
        <taxon>Desulfopila</taxon>
    </lineage>
</organism>
<dbReference type="OrthoDB" id="9804595at2"/>
<dbReference type="InterPro" id="IPR051207">
    <property type="entry name" value="ComplexI_NDUFA9_subunit"/>
</dbReference>